<sequence>MKGLFLAASAALIISGAAAPAEAKGLGIDPNGAPAWCDRGTMIDPNGCPVALDQGSAIDPNGARDKARSHMDPNGQPLFAVLGDWFAGLFWFW</sequence>
<evidence type="ECO:0000256" key="1">
    <source>
        <dbReference type="SAM" id="SignalP"/>
    </source>
</evidence>
<keyword evidence="1" id="KW-0732">Signal</keyword>
<feature type="chain" id="PRO_5047413804" evidence="1">
    <location>
        <begin position="24"/>
        <end position="93"/>
    </location>
</feature>
<evidence type="ECO:0000313" key="2">
    <source>
        <dbReference type="EMBL" id="MDO1558611.1"/>
    </source>
</evidence>
<gene>
    <name evidence="2" type="ORF">Q0812_04110</name>
</gene>
<accession>A0ABT8SJ56</accession>
<name>A0ABT8SJ56_9CAUL</name>
<organism evidence="2 3">
    <name type="scientific">Peiella sedimenti</name>
    <dbReference type="NCBI Taxonomy" id="3061083"/>
    <lineage>
        <taxon>Bacteria</taxon>
        <taxon>Pseudomonadati</taxon>
        <taxon>Pseudomonadota</taxon>
        <taxon>Alphaproteobacteria</taxon>
        <taxon>Caulobacterales</taxon>
        <taxon>Caulobacteraceae</taxon>
        <taxon>Peiella</taxon>
    </lineage>
</organism>
<reference evidence="2" key="1">
    <citation type="submission" date="2023-07" db="EMBL/GenBank/DDBJ databases">
        <title>Brevundimonas soil sp. nov., isolated from the soil of chemical plant.</title>
        <authorList>
            <person name="Wu N."/>
        </authorList>
    </citation>
    <scope>NUCLEOTIDE SEQUENCE</scope>
    <source>
        <strain evidence="2">XZ-24</strain>
    </source>
</reference>
<dbReference type="Proteomes" id="UP001169063">
    <property type="component" value="Unassembled WGS sequence"/>
</dbReference>
<keyword evidence="3" id="KW-1185">Reference proteome</keyword>
<dbReference type="RefSeq" id="WP_302109017.1">
    <property type="nucleotide sequence ID" value="NZ_JAUKTR010000001.1"/>
</dbReference>
<comment type="caution">
    <text evidence="2">The sequence shown here is derived from an EMBL/GenBank/DDBJ whole genome shotgun (WGS) entry which is preliminary data.</text>
</comment>
<dbReference type="EMBL" id="JAUKTR010000001">
    <property type="protein sequence ID" value="MDO1558611.1"/>
    <property type="molecule type" value="Genomic_DNA"/>
</dbReference>
<evidence type="ECO:0000313" key="3">
    <source>
        <dbReference type="Proteomes" id="UP001169063"/>
    </source>
</evidence>
<feature type="signal peptide" evidence="1">
    <location>
        <begin position="1"/>
        <end position="23"/>
    </location>
</feature>
<protein>
    <submittedName>
        <fullName evidence="2">Uncharacterized protein</fullName>
    </submittedName>
</protein>
<proteinExistence type="predicted"/>